<name>A0A6L3W7I5_9ACTN</name>
<comment type="cofactor">
    <cofactor evidence="1">
        <name>FAD</name>
        <dbReference type="ChEBI" id="CHEBI:57692"/>
    </cofactor>
</comment>
<keyword evidence="4" id="KW-0274">FAD</keyword>
<dbReference type="Proteomes" id="UP000483004">
    <property type="component" value="Unassembled WGS sequence"/>
</dbReference>
<dbReference type="OrthoDB" id="5169292at2"/>
<evidence type="ECO:0000313" key="9">
    <source>
        <dbReference type="Proteomes" id="UP000483004"/>
    </source>
</evidence>
<dbReference type="InterPro" id="IPR006093">
    <property type="entry name" value="Oxy_OxRdtase_FAD_BS"/>
</dbReference>
<dbReference type="SUPFAM" id="SSF56176">
    <property type="entry name" value="FAD-binding/transporter-associated domain-like"/>
    <property type="match status" value="1"/>
</dbReference>
<feature type="compositionally biased region" description="Low complexity" evidence="6">
    <location>
        <begin position="77"/>
        <end position="93"/>
    </location>
</feature>
<organism evidence="8 9">
    <name type="scientific">Actinomadura montaniterrae</name>
    <dbReference type="NCBI Taxonomy" id="1803903"/>
    <lineage>
        <taxon>Bacteria</taxon>
        <taxon>Bacillati</taxon>
        <taxon>Actinomycetota</taxon>
        <taxon>Actinomycetes</taxon>
        <taxon>Streptosporangiales</taxon>
        <taxon>Thermomonosporaceae</taxon>
        <taxon>Actinomadura</taxon>
    </lineage>
</organism>
<dbReference type="PANTHER" id="PTHR42973">
    <property type="entry name" value="BINDING OXIDOREDUCTASE, PUTATIVE (AFU_ORTHOLOGUE AFUA_1G17690)-RELATED"/>
    <property type="match status" value="1"/>
</dbReference>
<dbReference type="GO" id="GO:0016491">
    <property type="term" value="F:oxidoreductase activity"/>
    <property type="evidence" value="ECO:0007669"/>
    <property type="project" value="UniProtKB-KW"/>
</dbReference>
<dbReference type="InterPro" id="IPR050416">
    <property type="entry name" value="FAD-linked_Oxidoreductase"/>
</dbReference>
<dbReference type="EMBL" id="WBMR01000001">
    <property type="protein sequence ID" value="KAB2390362.1"/>
    <property type="molecule type" value="Genomic_DNA"/>
</dbReference>
<dbReference type="PROSITE" id="PS00862">
    <property type="entry name" value="OX2_COVAL_FAD"/>
    <property type="match status" value="1"/>
</dbReference>
<evidence type="ECO:0000256" key="1">
    <source>
        <dbReference type="ARBA" id="ARBA00001974"/>
    </source>
</evidence>
<evidence type="ECO:0000256" key="5">
    <source>
        <dbReference type="ARBA" id="ARBA00023002"/>
    </source>
</evidence>
<proteinExistence type="inferred from homology"/>
<dbReference type="InterPro" id="IPR016166">
    <property type="entry name" value="FAD-bd_PCMH"/>
</dbReference>
<dbReference type="PROSITE" id="PS51387">
    <property type="entry name" value="FAD_PCMH"/>
    <property type="match status" value="1"/>
</dbReference>
<accession>A0A6L3W7I5</accession>
<reference evidence="8 9" key="1">
    <citation type="submission" date="2019-09" db="EMBL/GenBank/DDBJ databases">
        <title>Actinomadura physcomitrii sp. nov., a novel actinomycete isolated from moss [Physcomitrium sphaericum (Ludw) Fuernr].</title>
        <authorList>
            <person name="Liu C."/>
            <person name="Zhuang X."/>
        </authorList>
    </citation>
    <scope>NUCLEOTIDE SEQUENCE [LARGE SCALE GENOMIC DNA]</scope>
    <source>
        <strain evidence="8 9">CYP1-1B</strain>
    </source>
</reference>
<evidence type="ECO:0000256" key="3">
    <source>
        <dbReference type="ARBA" id="ARBA00022630"/>
    </source>
</evidence>
<evidence type="ECO:0000256" key="2">
    <source>
        <dbReference type="ARBA" id="ARBA00005466"/>
    </source>
</evidence>
<dbReference type="InterPro" id="IPR006094">
    <property type="entry name" value="Oxid_FAD_bind_N"/>
</dbReference>
<dbReference type="InterPro" id="IPR016169">
    <property type="entry name" value="FAD-bd_PCMH_sub2"/>
</dbReference>
<dbReference type="GO" id="GO:0071949">
    <property type="term" value="F:FAD binding"/>
    <property type="evidence" value="ECO:0007669"/>
    <property type="project" value="InterPro"/>
</dbReference>
<sequence>MVRAGRPPLAGRPAPVRLPGVRRLHAGPLPLAEIPLPRPGPAQGPAPRRLGRAPRRRAVLRPAQPAGTRRDRVRPQGLRGRLSSSSGPSGSRPARPPTYRARVIKGFKGRLLTPGDADYDDHRRIWNEAVQTRPALLARCAGTDDVALAIGHAHDNGLPLTVRAGGHNFAGRSLADGGVVIDVRDLTGIAVDPGRRVARLGAGLRWGRVDPVLQRHGLATTGGSVSKVGVAGFSLGTGLGWLGRLHGLAGDNLTGATIVTADGAVRDVGPHADPDLYWALRGAGTGLGVVTEFRMRLFPVVRPATGMLVHRLEDAHNVLWQAVEATADAPSHLNWAAVLTCAPPIPALPDDVQGRPVFLVPVFSTGPDGADDPHVQALRRIGRPLLDTIAPTDFCAFQTSTDDAAPDGTHWDVRSEWLTRLDGPAIDHAAAMIEEASSPLSEFLFRPLGGAISAPDAPDTPFSYRHAAFMTEVIANWPDGDGAAERAWAEKGLAGVLHLSAGGPDINHLGLDEDPARARAAYSPATRARLAGIKKTYDPGNAFTSPPWLAPL</sequence>
<dbReference type="Gene3D" id="3.30.43.10">
    <property type="entry name" value="Uridine Diphospho-n-acetylenolpyruvylglucosamine Reductase, domain 2"/>
    <property type="match status" value="1"/>
</dbReference>
<dbReference type="Gene3D" id="3.40.462.20">
    <property type="match status" value="1"/>
</dbReference>
<gene>
    <name evidence="8" type="ORF">F9B16_00575</name>
</gene>
<protein>
    <submittedName>
        <fullName evidence="8">FAD-binding oxidoreductase</fullName>
    </submittedName>
</protein>
<keyword evidence="5" id="KW-0560">Oxidoreductase</keyword>
<dbReference type="InterPro" id="IPR036318">
    <property type="entry name" value="FAD-bd_PCMH-like_sf"/>
</dbReference>
<dbReference type="Gene3D" id="3.30.465.10">
    <property type="match status" value="1"/>
</dbReference>
<dbReference type="InterPro" id="IPR016167">
    <property type="entry name" value="FAD-bd_PCMH_sub1"/>
</dbReference>
<dbReference type="AlphaFoldDB" id="A0A6L3W7I5"/>
<feature type="compositionally biased region" description="Basic residues" evidence="6">
    <location>
        <begin position="49"/>
        <end position="59"/>
    </location>
</feature>
<keyword evidence="9" id="KW-1185">Reference proteome</keyword>
<dbReference type="Pfam" id="PF01565">
    <property type="entry name" value="FAD_binding_4"/>
    <property type="match status" value="1"/>
</dbReference>
<evidence type="ECO:0000256" key="4">
    <source>
        <dbReference type="ARBA" id="ARBA00022827"/>
    </source>
</evidence>
<dbReference type="PANTHER" id="PTHR42973:SF39">
    <property type="entry name" value="FAD-BINDING PCMH-TYPE DOMAIN-CONTAINING PROTEIN"/>
    <property type="match status" value="1"/>
</dbReference>
<feature type="domain" description="FAD-binding PCMH-type" evidence="7">
    <location>
        <begin position="130"/>
        <end position="300"/>
    </location>
</feature>
<keyword evidence="3" id="KW-0285">Flavoprotein</keyword>
<evidence type="ECO:0000256" key="6">
    <source>
        <dbReference type="SAM" id="MobiDB-lite"/>
    </source>
</evidence>
<evidence type="ECO:0000313" key="8">
    <source>
        <dbReference type="EMBL" id="KAB2390362.1"/>
    </source>
</evidence>
<comment type="caution">
    <text evidence="8">The sequence shown here is derived from an EMBL/GenBank/DDBJ whole genome shotgun (WGS) entry which is preliminary data.</text>
</comment>
<comment type="similarity">
    <text evidence="2">Belongs to the oxygen-dependent FAD-linked oxidoreductase family.</text>
</comment>
<evidence type="ECO:0000259" key="7">
    <source>
        <dbReference type="PROSITE" id="PS51387"/>
    </source>
</evidence>
<feature type="region of interest" description="Disordered" evidence="6">
    <location>
        <begin position="30"/>
        <end position="100"/>
    </location>
</feature>